<organism evidence="4 5">
    <name type="scientific">Rhizobium aquaticum</name>
    <dbReference type="NCBI Taxonomy" id="1549636"/>
    <lineage>
        <taxon>Bacteria</taxon>
        <taxon>Pseudomonadati</taxon>
        <taxon>Pseudomonadota</taxon>
        <taxon>Alphaproteobacteria</taxon>
        <taxon>Hyphomicrobiales</taxon>
        <taxon>Rhizobiaceae</taxon>
        <taxon>Rhizobium/Agrobacterium group</taxon>
        <taxon>Rhizobium</taxon>
    </lineage>
</organism>
<feature type="domain" description="Calcineurin-like phosphoesterase" evidence="3">
    <location>
        <begin position="52"/>
        <end position="241"/>
    </location>
</feature>
<evidence type="ECO:0000256" key="2">
    <source>
        <dbReference type="ARBA" id="ARBA00022801"/>
    </source>
</evidence>
<accession>A0ABV2J465</accession>
<dbReference type="PANTHER" id="PTHR31302:SF31">
    <property type="entry name" value="PHOSPHODIESTERASE YAEI"/>
    <property type="match status" value="1"/>
</dbReference>
<dbReference type="InterPro" id="IPR051158">
    <property type="entry name" value="Metallophosphoesterase_sf"/>
</dbReference>
<evidence type="ECO:0000259" key="3">
    <source>
        <dbReference type="Pfam" id="PF00149"/>
    </source>
</evidence>
<comment type="caution">
    <text evidence="4">The sequence shown here is derived from an EMBL/GenBank/DDBJ whole genome shotgun (WGS) entry which is preliminary data.</text>
</comment>
<evidence type="ECO:0000256" key="1">
    <source>
        <dbReference type="ARBA" id="ARBA00022723"/>
    </source>
</evidence>
<dbReference type="InterPro" id="IPR004843">
    <property type="entry name" value="Calcineurin-like_PHP"/>
</dbReference>
<dbReference type="Pfam" id="PF00149">
    <property type="entry name" value="Metallophos"/>
    <property type="match status" value="1"/>
</dbReference>
<evidence type="ECO:0000313" key="4">
    <source>
        <dbReference type="EMBL" id="MET3614644.1"/>
    </source>
</evidence>
<proteinExistence type="predicted"/>
<sequence length="300" mass="32783">MITRRGFLKLATTAFASAAALFGYGMVAEAMGTPRIRNYAFTPPRWTPGLKLRLVLLSDIHTTKRWMEIDRVASICDTANGLGGDMILLLGDYVNAMDELGVPLPNDDIAACLKRLSAPLGTHAILGNHDYWHSWNFTKDPRLMPKIGHAFEKAGIPLLINDATRHEKDGKPFWLAGLGDQLAFHFQHPPGREDDGGVDDLPATLAKVTDDAPVILMAHEPDAFPDVPDRVSLTLSGHTHGGQVNIFGWSPAMNSRFGTRFRGGHIVENGRHLVVSRGLGCTTIPFRLGAWPEIVVLDIG</sequence>
<dbReference type="PANTHER" id="PTHR31302">
    <property type="entry name" value="TRANSMEMBRANE PROTEIN WITH METALLOPHOSPHOESTERASE DOMAIN-RELATED"/>
    <property type="match status" value="1"/>
</dbReference>
<protein>
    <submittedName>
        <fullName evidence="4">MPP superfamily phosphohydrolase</fullName>
    </submittedName>
</protein>
<dbReference type="PROSITE" id="PS51318">
    <property type="entry name" value="TAT"/>
    <property type="match status" value="1"/>
</dbReference>
<reference evidence="4 5" key="1">
    <citation type="submission" date="2024-06" db="EMBL/GenBank/DDBJ databases">
        <title>Genomic Encyclopedia of Type Strains, Phase IV (KMG-IV): sequencing the most valuable type-strain genomes for metagenomic binning, comparative biology and taxonomic classification.</title>
        <authorList>
            <person name="Goeker M."/>
        </authorList>
    </citation>
    <scope>NUCLEOTIDE SEQUENCE [LARGE SCALE GENOMIC DNA]</scope>
    <source>
        <strain evidence="4 5">DSM 29780</strain>
    </source>
</reference>
<evidence type="ECO:0000313" key="5">
    <source>
        <dbReference type="Proteomes" id="UP001549047"/>
    </source>
</evidence>
<dbReference type="Proteomes" id="UP001549047">
    <property type="component" value="Unassembled WGS sequence"/>
</dbReference>
<name>A0ABV2J465_9HYPH</name>
<dbReference type="SUPFAM" id="SSF56300">
    <property type="entry name" value="Metallo-dependent phosphatases"/>
    <property type="match status" value="1"/>
</dbReference>
<keyword evidence="1" id="KW-0479">Metal-binding</keyword>
<gene>
    <name evidence="4" type="ORF">ABID16_002981</name>
</gene>
<dbReference type="InterPro" id="IPR006311">
    <property type="entry name" value="TAT_signal"/>
</dbReference>
<keyword evidence="2" id="KW-0378">Hydrolase</keyword>
<keyword evidence="5" id="KW-1185">Reference proteome</keyword>
<dbReference type="Gene3D" id="3.60.21.10">
    <property type="match status" value="1"/>
</dbReference>
<dbReference type="RefSeq" id="WP_354557126.1">
    <property type="nucleotide sequence ID" value="NZ_JBEPMB010000004.1"/>
</dbReference>
<dbReference type="InterPro" id="IPR029052">
    <property type="entry name" value="Metallo-depent_PP-like"/>
</dbReference>
<dbReference type="EMBL" id="JBEPMB010000004">
    <property type="protein sequence ID" value="MET3614644.1"/>
    <property type="molecule type" value="Genomic_DNA"/>
</dbReference>